<proteinExistence type="predicted"/>
<gene>
    <name evidence="1" type="ORF">DUI87_11554</name>
</gene>
<dbReference type="Proteomes" id="UP000269221">
    <property type="component" value="Unassembled WGS sequence"/>
</dbReference>
<dbReference type="OrthoDB" id="951172at2759"/>
<keyword evidence="2" id="KW-1185">Reference proteome</keyword>
<organism evidence="1 2">
    <name type="scientific">Hirundo rustica rustica</name>
    <dbReference type="NCBI Taxonomy" id="333673"/>
    <lineage>
        <taxon>Eukaryota</taxon>
        <taxon>Metazoa</taxon>
        <taxon>Chordata</taxon>
        <taxon>Craniata</taxon>
        <taxon>Vertebrata</taxon>
        <taxon>Euteleostomi</taxon>
        <taxon>Archelosauria</taxon>
        <taxon>Archosauria</taxon>
        <taxon>Dinosauria</taxon>
        <taxon>Saurischia</taxon>
        <taxon>Theropoda</taxon>
        <taxon>Coelurosauria</taxon>
        <taxon>Aves</taxon>
        <taxon>Neognathae</taxon>
        <taxon>Neoaves</taxon>
        <taxon>Telluraves</taxon>
        <taxon>Australaves</taxon>
        <taxon>Passeriformes</taxon>
        <taxon>Sylvioidea</taxon>
        <taxon>Hirundinidae</taxon>
        <taxon>Hirundo</taxon>
    </lineage>
</organism>
<dbReference type="AlphaFoldDB" id="A0A3M0KEI2"/>
<sequence>MPGVALTQVQHLVVDLIKLPRVAMGPILEYVQVPVDGILSFRCVNCMSQLGVICKFAQSALDSFVCAINEDIK</sequence>
<name>A0A3M0KEI2_HIRRU</name>
<accession>A0A3M0KEI2</accession>
<reference evidence="1 2" key="1">
    <citation type="submission" date="2018-07" db="EMBL/GenBank/DDBJ databases">
        <title>A high quality draft genome assembly of the barn swallow (H. rustica rustica).</title>
        <authorList>
            <person name="Formenti G."/>
            <person name="Chiara M."/>
            <person name="Poveda L."/>
            <person name="Francoijs K.-J."/>
            <person name="Bonisoli-Alquati A."/>
            <person name="Canova L."/>
            <person name="Gianfranceschi L."/>
            <person name="Horner D.S."/>
            <person name="Saino N."/>
        </authorList>
    </citation>
    <scope>NUCLEOTIDE SEQUENCE [LARGE SCALE GENOMIC DNA]</scope>
    <source>
        <strain evidence="1">Chelidonia</strain>
        <tissue evidence="1">Blood</tissue>
    </source>
</reference>
<dbReference type="EMBL" id="QRBI01000108">
    <property type="protein sequence ID" value="RMC11435.1"/>
    <property type="molecule type" value="Genomic_DNA"/>
</dbReference>
<evidence type="ECO:0000313" key="2">
    <source>
        <dbReference type="Proteomes" id="UP000269221"/>
    </source>
</evidence>
<evidence type="ECO:0000313" key="1">
    <source>
        <dbReference type="EMBL" id="RMC11435.1"/>
    </source>
</evidence>
<comment type="caution">
    <text evidence="1">The sequence shown here is derived from an EMBL/GenBank/DDBJ whole genome shotgun (WGS) entry which is preliminary data.</text>
</comment>
<protein>
    <submittedName>
        <fullName evidence="1">Uncharacterized protein</fullName>
    </submittedName>
</protein>